<dbReference type="SUPFAM" id="SSF50475">
    <property type="entry name" value="FMN-binding split barrel"/>
    <property type="match status" value="1"/>
</dbReference>
<dbReference type="Proteomes" id="UP000245956">
    <property type="component" value="Unassembled WGS sequence"/>
</dbReference>
<reference evidence="2 5" key="4">
    <citation type="journal article" date="2024" name="Microbiol. Resour. Announc.">
        <title>Genome annotations for the ascomycete fungi Trichoderma harzianum, Trichoderma aggressivum, and Purpureocillium lilacinum.</title>
        <authorList>
            <person name="Beijen E.P.W."/>
            <person name="Ohm R.A."/>
        </authorList>
    </citation>
    <scope>NUCLEOTIDE SEQUENCE [LARGE SCALE GENOMIC DNA]</scope>
    <source>
        <strain evidence="2 5">CBS 150709</strain>
    </source>
</reference>
<protein>
    <submittedName>
        <fullName evidence="3">Uncharacterized protein</fullName>
    </submittedName>
</protein>
<dbReference type="Pfam" id="PF04299">
    <property type="entry name" value="FMN_bind_2"/>
    <property type="match status" value="1"/>
</dbReference>
<evidence type="ECO:0000313" key="4">
    <source>
        <dbReference type="Proteomes" id="UP000245956"/>
    </source>
</evidence>
<dbReference type="PANTHER" id="PTHR35802">
    <property type="entry name" value="PROTEASE SYNTHASE AND SPORULATION PROTEIN PAI 2"/>
    <property type="match status" value="1"/>
</dbReference>
<dbReference type="Proteomes" id="UP001287286">
    <property type="component" value="Unassembled WGS sequence"/>
</dbReference>
<dbReference type="EMBL" id="LCWV01000014">
    <property type="protein sequence ID" value="PWI68808.1"/>
    <property type="molecule type" value="Genomic_DNA"/>
</dbReference>
<keyword evidence="5" id="KW-1185">Reference proteome</keyword>
<name>A0A2U3E2S3_PURLI</name>
<dbReference type="EMBL" id="JAWRVI010000001">
    <property type="protein sequence ID" value="KAK4095219.1"/>
    <property type="molecule type" value="Genomic_DNA"/>
</dbReference>
<reference evidence="2" key="3">
    <citation type="submission" date="2023-11" db="EMBL/GenBank/DDBJ databases">
        <authorList>
            <person name="Beijen E."/>
            <person name="Ohm R.A."/>
        </authorList>
    </citation>
    <scope>NUCLEOTIDE SEQUENCE</scope>
    <source>
        <strain evidence="2">CBS 150709</strain>
    </source>
</reference>
<dbReference type="InterPro" id="IPR007396">
    <property type="entry name" value="TR_PAI2-type"/>
</dbReference>
<dbReference type="Gene3D" id="2.30.110.10">
    <property type="entry name" value="Electron Transport, Fmn-binding Protein, Chain A"/>
    <property type="match status" value="1"/>
</dbReference>
<comment type="caution">
    <text evidence="3">The sequence shown here is derived from an EMBL/GenBank/DDBJ whole genome shotgun (WGS) entry which is preliminary data.</text>
</comment>
<reference evidence="3" key="1">
    <citation type="submission" date="2015-05" db="EMBL/GenBank/DDBJ databases">
        <authorList>
            <person name="Wang D.B."/>
            <person name="Wang M."/>
        </authorList>
    </citation>
    <scope>NUCLEOTIDE SEQUENCE</scope>
    <source>
        <strain evidence="3">36-1</strain>
    </source>
</reference>
<dbReference type="InterPro" id="IPR012349">
    <property type="entry name" value="Split_barrel_FMN-bd"/>
</dbReference>
<dbReference type="AlphaFoldDB" id="A0A2U3E2S3"/>
<evidence type="ECO:0000313" key="2">
    <source>
        <dbReference type="EMBL" id="KAK4095219.1"/>
    </source>
</evidence>
<gene>
    <name evidence="3" type="ORF">PCL_01897</name>
    <name evidence="2" type="ORF">Purlil1_15</name>
</gene>
<reference evidence="3 4" key="2">
    <citation type="journal article" date="2016" name="Front. Microbiol.">
        <title>Genome and transcriptome sequences reveal the specific parasitism of the nematophagous Purpureocillium lilacinum 36-1.</title>
        <authorList>
            <person name="Xie J."/>
            <person name="Li S."/>
            <person name="Mo C."/>
            <person name="Xiao X."/>
            <person name="Peng D."/>
            <person name="Wang G."/>
            <person name="Xiao Y."/>
        </authorList>
    </citation>
    <scope>NUCLEOTIDE SEQUENCE [LARGE SCALE GENOMIC DNA]</scope>
    <source>
        <strain evidence="3 4">36-1</strain>
    </source>
</reference>
<feature type="region of interest" description="Disordered" evidence="1">
    <location>
        <begin position="266"/>
        <end position="292"/>
    </location>
</feature>
<evidence type="ECO:0000313" key="5">
    <source>
        <dbReference type="Proteomes" id="UP001287286"/>
    </source>
</evidence>
<accession>A0A2U3E2S3</accession>
<dbReference type="PANTHER" id="PTHR35802:SF1">
    <property type="entry name" value="PROTEASE SYNTHASE AND SPORULATION PROTEIN PAI 2"/>
    <property type="match status" value="1"/>
</dbReference>
<sequence>MHLRKEHAELDIPALQRFIRANPLGLLTTAIPSSTSSFPLLQSTHVPFILDVDDSNDASAAAAPLGRLRGHMARQNPQARAMIEALVGSDDNVLAQDILLVFTSPVQHYITTNFYHETMSSDRRTAPTWNYAAAQVYGRLRVHHDADAPATAAFLTQQLRDLARLGETHIMGYHHGSADEKPAAWRLDDAPGSYVARSIRGIVGLEIEIVRLEGRVKMSQELREGDREGVVRGLRALGTETAERMAELVEERAALRASSRAVRSPLSRVDTVTPSQHAVRQHTHTRARASDTTVSKLRLPPTPCLGGTPFAVDQISSPTHHLGSRWLAVPWHLGSWVWHRVRMPRVSHTGVTFGHQPARR</sequence>
<organism evidence="3 4">
    <name type="scientific">Purpureocillium lilacinum</name>
    <name type="common">Paecilomyces lilacinus</name>
    <dbReference type="NCBI Taxonomy" id="33203"/>
    <lineage>
        <taxon>Eukaryota</taxon>
        <taxon>Fungi</taxon>
        <taxon>Dikarya</taxon>
        <taxon>Ascomycota</taxon>
        <taxon>Pezizomycotina</taxon>
        <taxon>Sordariomycetes</taxon>
        <taxon>Hypocreomycetidae</taxon>
        <taxon>Hypocreales</taxon>
        <taxon>Ophiocordycipitaceae</taxon>
        <taxon>Purpureocillium</taxon>
    </lineage>
</organism>
<proteinExistence type="predicted"/>
<evidence type="ECO:0000256" key="1">
    <source>
        <dbReference type="SAM" id="MobiDB-lite"/>
    </source>
</evidence>
<evidence type="ECO:0000313" key="3">
    <source>
        <dbReference type="EMBL" id="PWI68808.1"/>
    </source>
</evidence>